<reference evidence="1 2" key="1">
    <citation type="submission" date="2022-03" db="EMBL/GenBank/DDBJ databases">
        <authorList>
            <person name="Nunn A."/>
            <person name="Chopra R."/>
            <person name="Nunn A."/>
            <person name="Contreras Garrido A."/>
        </authorList>
    </citation>
    <scope>NUCLEOTIDE SEQUENCE [LARGE SCALE GENOMIC DNA]</scope>
</reference>
<protein>
    <submittedName>
        <fullName evidence="1">Uncharacterized protein</fullName>
    </submittedName>
</protein>
<gene>
    <name evidence="1" type="ORF">TAV2_LOCUS20893</name>
</gene>
<evidence type="ECO:0000313" key="2">
    <source>
        <dbReference type="Proteomes" id="UP000836841"/>
    </source>
</evidence>
<proteinExistence type="predicted"/>
<dbReference type="AlphaFoldDB" id="A0AAU9STZ2"/>
<dbReference type="EMBL" id="OU466862">
    <property type="protein sequence ID" value="CAH2070537.1"/>
    <property type="molecule type" value="Genomic_DNA"/>
</dbReference>
<name>A0AAU9STZ2_THLAR</name>
<dbReference type="Proteomes" id="UP000836841">
    <property type="component" value="Chromosome 6"/>
</dbReference>
<sequence length="110" mass="13290">MYGDIQLERHFSMARLRNEEDYALTRTWSDFKRVKHHLRAWHYIHHQYLRRPYRRGRALRCLHLSLRHRPLLLRLPVIQDWLKLGFQSSIRMLSVVETPMMNMIPGGAAA</sequence>
<organism evidence="1 2">
    <name type="scientific">Thlaspi arvense</name>
    <name type="common">Field penny-cress</name>
    <dbReference type="NCBI Taxonomy" id="13288"/>
    <lineage>
        <taxon>Eukaryota</taxon>
        <taxon>Viridiplantae</taxon>
        <taxon>Streptophyta</taxon>
        <taxon>Embryophyta</taxon>
        <taxon>Tracheophyta</taxon>
        <taxon>Spermatophyta</taxon>
        <taxon>Magnoliopsida</taxon>
        <taxon>eudicotyledons</taxon>
        <taxon>Gunneridae</taxon>
        <taxon>Pentapetalae</taxon>
        <taxon>rosids</taxon>
        <taxon>malvids</taxon>
        <taxon>Brassicales</taxon>
        <taxon>Brassicaceae</taxon>
        <taxon>Thlaspideae</taxon>
        <taxon>Thlaspi</taxon>
    </lineage>
</organism>
<accession>A0AAU9STZ2</accession>
<evidence type="ECO:0000313" key="1">
    <source>
        <dbReference type="EMBL" id="CAH2070537.1"/>
    </source>
</evidence>
<keyword evidence="2" id="KW-1185">Reference proteome</keyword>